<feature type="compositionally biased region" description="Low complexity" evidence="1">
    <location>
        <begin position="485"/>
        <end position="494"/>
    </location>
</feature>
<evidence type="ECO:0000256" key="1">
    <source>
        <dbReference type="SAM" id="MobiDB-lite"/>
    </source>
</evidence>
<keyword evidence="2" id="KW-0472">Membrane</keyword>
<keyword evidence="4" id="KW-1185">Reference proteome</keyword>
<feature type="compositionally biased region" description="Low complexity" evidence="1">
    <location>
        <begin position="506"/>
        <end position="517"/>
    </location>
</feature>
<dbReference type="KEGG" id="amr:AM1_5619"/>
<organism evidence="3 4">
    <name type="scientific">Acaryochloris marina (strain MBIC 11017)</name>
    <dbReference type="NCBI Taxonomy" id="329726"/>
    <lineage>
        <taxon>Bacteria</taxon>
        <taxon>Bacillati</taxon>
        <taxon>Cyanobacteriota</taxon>
        <taxon>Cyanophyceae</taxon>
        <taxon>Acaryochloridales</taxon>
        <taxon>Acaryochloridaceae</taxon>
        <taxon>Acaryochloris</taxon>
    </lineage>
</organism>
<accession>B0CF53</accession>
<dbReference type="STRING" id="329726.AM1_5619"/>
<dbReference type="Proteomes" id="UP000000268">
    <property type="component" value="Chromosome"/>
</dbReference>
<evidence type="ECO:0000256" key="2">
    <source>
        <dbReference type="SAM" id="Phobius"/>
    </source>
</evidence>
<sequence length="553" mass="61175">MPATPRTHTQSAHSQTSRPLLKLRSSLNLLLLVGIATTVVGLAWLSYQVITDPDVAFWLNQYLPTTKGKQTAAHQPRTLQQILKRLQDQKQSPGKPIVLAANGNTNLSRPVTKDILVPIYGKKCSRPPCQNIQSLQVYRSLKLPSLLRLFQGKRYYRLLDRMTVRGPTEEQLVSLARNPRLVTGSTRPLNLSRVEVYNPAPKPGAWLRLTGLRTEGSATATYGQVLYFHPDEARLVLMLNWASPSGEYPQWRQVTGDPQPELVVKQTVGLEPQYAVYWLRPAPTGDLQVEHISLAKPAFADPGYTQSLLLARSGLWSPAQKRLLAVKKRQLRRWSPKAQAQLDYINLHAAVAKSQAQQISASRVQTIVARLVNGEWSAALKLFQAPQTDPVEVRAMLATDPGRLFARIEASLKVNPKNQDAIAWGTLIRHVQDDPKTALVWAQQRTGKNKTSLETIKKLLKRLDQPRYTPKETPTKPKPPVSQEKPPAQSSPKVKPSPKAPPPQPQSSGAQLSSPGSSPAPPKPAPVPEQTAQPEPSPPPEVAPVPVEETPRE</sequence>
<feature type="compositionally biased region" description="Pro residues" evidence="1">
    <location>
        <begin position="518"/>
        <end position="527"/>
    </location>
</feature>
<feature type="compositionally biased region" description="Basic and acidic residues" evidence="1">
    <location>
        <begin position="460"/>
        <end position="475"/>
    </location>
</feature>
<gene>
    <name evidence="3" type="ordered locus">AM1_5619</name>
</gene>
<dbReference type="HOGENOM" id="CLU_020118_0_0_3"/>
<evidence type="ECO:0000313" key="3">
    <source>
        <dbReference type="EMBL" id="ABW30569.1"/>
    </source>
</evidence>
<feature type="compositionally biased region" description="Low complexity" evidence="1">
    <location>
        <begin position="544"/>
        <end position="553"/>
    </location>
</feature>
<keyword evidence="2" id="KW-1133">Transmembrane helix</keyword>
<feature type="region of interest" description="Disordered" evidence="1">
    <location>
        <begin position="460"/>
        <end position="553"/>
    </location>
</feature>
<proteinExistence type="predicted"/>
<feature type="transmembrane region" description="Helical" evidence="2">
    <location>
        <begin position="27"/>
        <end position="47"/>
    </location>
</feature>
<dbReference type="AlphaFoldDB" id="B0CF53"/>
<dbReference type="EMBL" id="CP000828">
    <property type="protein sequence ID" value="ABW30569.1"/>
    <property type="molecule type" value="Genomic_DNA"/>
</dbReference>
<evidence type="ECO:0000313" key="4">
    <source>
        <dbReference type="Proteomes" id="UP000000268"/>
    </source>
</evidence>
<dbReference type="eggNOG" id="ENOG502Z8G0">
    <property type="taxonomic scope" value="Bacteria"/>
</dbReference>
<reference evidence="3 4" key="1">
    <citation type="journal article" date="2008" name="Proc. Natl. Acad. Sci. U.S.A.">
        <title>Niche adaptation and genome expansion in the chlorophyll d-producing cyanobacterium Acaryochloris marina.</title>
        <authorList>
            <person name="Swingley W.D."/>
            <person name="Chen M."/>
            <person name="Cheung P.C."/>
            <person name="Conrad A.L."/>
            <person name="Dejesa L.C."/>
            <person name="Hao J."/>
            <person name="Honchak B.M."/>
            <person name="Karbach L.E."/>
            <person name="Kurdoglu A."/>
            <person name="Lahiri S."/>
            <person name="Mastrian S.D."/>
            <person name="Miyashita H."/>
            <person name="Page L."/>
            <person name="Ramakrishna P."/>
            <person name="Satoh S."/>
            <person name="Sattley W.M."/>
            <person name="Shimada Y."/>
            <person name="Taylor H.L."/>
            <person name="Tomo T."/>
            <person name="Tsuchiya T."/>
            <person name="Wang Z.T."/>
            <person name="Raymond J."/>
            <person name="Mimuro M."/>
            <person name="Blankenship R.E."/>
            <person name="Touchman J.W."/>
        </authorList>
    </citation>
    <scope>NUCLEOTIDE SEQUENCE [LARGE SCALE GENOMIC DNA]</scope>
    <source>
        <strain evidence="4">MBIC 11017</strain>
    </source>
</reference>
<protein>
    <submittedName>
        <fullName evidence="3">Uncharacterized protein</fullName>
    </submittedName>
</protein>
<name>B0CF53_ACAM1</name>
<keyword evidence="2" id="KW-0812">Transmembrane</keyword>